<dbReference type="NCBIfam" id="TIGR00115">
    <property type="entry name" value="tig"/>
    <property type="match status" value="1"/>
</dbReference>
<feature type="signal peptide" evidence="9">
    <location>
        <begin position="1"/>
        <end position="19"/>
    </location>
</feature>
<dbReference type="InterPro" id="IPR005215">
    <property type="entry name" value="Trig_fac"/>
</dbReference>
<comment type="subcellular location">
    <subcellularLocation>
        <location evidence="2">Cytoplasm</location>
    </subcellularLocation>
</comment>
<feature type="domain" description="PPIase FKBP-type" evidence="10">
    <location>
        <begin position="77"/>
        <end position="162"/>
    </location>
</feature>
<keyword evidence="12" id="KW-1185">Reference proteome</keyword>
<evidence type="ECO:0000256" key="7">
    <source>
        <dbReference type="PROSITE-ProRule" id="PRU00277"/>
    </source>
</evidence>
<evidence type="ECO:0000313" key="12">
    <source>
        <dbReference type="Proteomes" id="UP001299235"/>
    </source>
</evidence>
<dbReference type="GO" id="GO:0003755">
    <property type="term" value="F:peptidyl-prolyl cis-trans isomerase activity"/>
    <property type="evidence" value="ECO:0007669"/>
    <property type="project" value="UniProtKB-EC"/>
</dbReference>
<evidence type="ECO:0000256" key="9">
    <source>
        <dbReference type="SAM" id="SignalP"/>
    </source>
</evidence>
<organism evidence="11 12">
    <name type="scientific">Hominisplanchenecus faecis</name>
    <dbReference type="NCBI Taxonomy" id="2885351"/>
    <lineage>
        <taxon>Bacteria</taxon>
        <taxon>Bacillati</taxon>
        <taxon>Bacillota</taxon>
        <taxon>Clostridia</taxon>
        <taxon>Lachnospirales</taxon>
        <taxon>Lachnospiraceae</taxon>
        <taxon>Hominisplanchenecus</taxon>
    </lineage>
</organism>
<dbReference type="InterPro" id="IPR037041">
    <property type="entry name" value="Trigger_fac_C_sf"/>
</dbReference>
<gene>
    <name evidence="11" type="primary">tig</name>
    <name evidence="11" type="ORF">LKD42_02155</name>
</gene>
<dbReference type="EC" id="5.2.1.8" evidence="7"/>
<evidence type="ECO:0000256" key="4">
    <source>
        <dbReference type="ARBA" id="ARBA00023110"/>
    </source>
</evidence>
<dbReference type="SUPFAM" id="SSF54534">
    <property type="entry name" value="FKBP-like"/>
    <property type="match status" value="1"/>
</dbReference>
<evidence type="ECO:0000256" key="5">
    <source>
        <dbReference type="ARBA" id="ARBA00023235"/>
    </source>
</evidence>
<dbReference type="SUPFAM" id="SSF109998">
    <property type="entry name" value="Triger factor/SurA peptide-binding domain-like"/>
    <property type="match status" value="1"/>
</dbReference>
<comment type="catalytic activity">
    <reaction evidence="1 7">
        <text>[protein]-peptidylproline (omega=180) = [protein]-peptidylproline (omega=0)</text>
        <dbReference type="Rhea" id="RHEA:16237"/>
        <dbReference type="Rhea" id="RHEA-COMP:10747"/>
        <dbReference type="Rhea" id="RHEA-COMP:10748"/>
        <dbReference type="ChEBI" id="CHEBI:83833"/>
        <dbReference type="ChEBI" id="CHEBI:83834"/>
        <dbReference type="EC" id="5.2.1.8"/>
    </reaction>
</comment>
<name>A0ABS8EUD1_9FIRM</name>
<keyword evidence="4 7" id="KW-0697">Rotamase</keyword>
<dbReference type="Gene3D" id="1.10.3120.10">
    <property type="entry name" value="Trigger factor, C-terminal domain"/>
    <property type="match status" value="1"/>
</dbReference>
<dbReference type="PROSITE" id="PS50059">
    <property type="entry name" value="FKBP_PPIASE"/>
    <property type="match status" value="1"/>
</dbReference>
<comment type="caution">
    <text evidence="11">The sequence shown here is derived from an EMBL/GenBank/DDBJ whole genome shotgun (WGS) entry which is preliminary data.</text>
</comment>
<proteinExistence type="predicted"/>
<keyword evidence="5 7" id="KW-0413">Isomerase</keyword>
<evidence type="ECO:0000256" key="3">
    <source>
        <dbReference type="ARBA" id="ARBA00022618"/>
    </source>
</evidence>
<keyword evidence="3" id="KW-0132">Cell division</keyword>
<dbReference type="Proteomes" id="UP001299235">
    <property type="component" value="Unassembled WGS sequence"/>
</dbReference>
<dbReference type="InterPro" id="IPR027304">
    <property type="entry name" value="Trigger_fact/SurA_dom_sf"/>
</dbReference>
<dbReference type="InterPro" id="IPR046357">
    <property type="entry name" value="PPIase_dom_sf"/>
</dbReference>
<evidence type="ECO:0000256" key="1">
    <source>
        <dbReference type="ARBA" id="ARBA00000971"/>
    </source>
</evidence>
<keyword evidence="6" id="KW-0131">Cell cycle</keyword>
<protein>
    <recommendedName>
        <fullName evidence="7">peptidylprolyl isomerase</fullName>
        <ecNumber evidence="7">5.2.1.8</ecNumber>
    </recommendedName>
</protein>
<feature type="region of interest" description="Disordered" evidence="8">
    <location>
        <begin position="333"/>
        <end position="368"/>
    </location>
</feature>
<dbReference type="PROSITE" id="PS51257">
    <property type="entry name" value="PROKAR_LIPOPROTEIN"/>
    <property type="match status" value="1"/>
</dbReference>
<accession>A0ABS8EUD1</accession>
<feature type="chain" id="PRO_5045483084" description="peptidylprolyl isomerase" evidence="9">
    <location>
        <begin position="20"/>
        <end position="368"/>
    </location>
</feature>
<dbReference type="InterPro" id="IPR001179">
    <property type="entry name" value="PPIase_FKBP_dom"/>
</dbReference>
<dbReference type="Pfam" id="PF05698">
    <property type="entry name" value="Trigger_C"/>
    <property type="match status" value="1"/>
</dbReference>
<dbReference type="Gene3D" id="3.10.50.40">
    <property type="match status" value="1"/>
</dbReference>
<sequence>MKKKVATAAIAAMTMTFLAGCSSRGTYAKYLTLGEYKGLSVTKVKTEVTDDDVEAEIESALDENAEYTDVDRAAKDGDQVNIDFDGSIDGEAWDSDTDYDLVIGSEDFQPEFEEHLIGAKAGDTLEFTITLSDDYDGDYAGKDADFKVTVNAVQEINVPELNDDYCKKYTDYDTVDEYRAGVRKELEEYYDETNTETAQNDLLSQILENSKVSGYPQDLYDKCKEEYDANNQILADMFGIDVSDIAGSEDNVKSAVEEMVYTEMLTTAIAEKENITVSDDEYTDYVNSVYEESGYTSAEEYEEDYTKDETVNTILYNKVMDFLMQNATVTEVSEDEYYEEDTEMDEEAYDTEEITENETDAEDLEMTE</sequence>
<reference evidence="11 12" key="1">
    <citation type="submission" date="2021-10" db="EMBL/GenBank/DDBJ databases">
        <title>Anaerobic single-cell dispensing facilitates the cultivation of human gut bacteria.</title>
        <authorList>
            <person name="Afrizal A."/>
        </authorList>
    </citation>
    <scope>NUCLEOTIDE SEQUENCE [LARGE SCALE GENOMIC DNA]</scope>
    <source>
        <strain evidence="11 12">CLA-AA-H246</strain>
    </source>
</reference>
<evidence type="ECO:0000256" key="6">
    <source>
        <dbReference type="ARBA" id="ARBA00023306"/>
    </source>
</evidence>
<dbReference type="InterPro" id="IPR008880">
    <property type="entry name" value="Trigger_fac_C"/>
</dbReference>
<evidence type="ECO:0000256" key="2">
    <source>
        <dbReference type="ARBA" id="ARBA00004496"/>
    </source>
</evidence>
<evidence type="ECO:0000313" key="11">
    <source>
        <dbReference type="EMBL" id="MCC2148062.1"/>
    </source>
</evidence>
<evidence type="ECO:0000256" key="8">
    <source>
        <dbReference type="SAM" id="MobiDB-lite"/>
    </source>
</evidence>
<evidence type="ECO:0000259" key="10">
    <source>
        <dbReference type="PROSITE" id="PS50059"/>
    </source>
</evidence>
<keyword evidence="9" id="KW-0732">Signal</keyword>
<dbReference type="Pfam" id="PF00254">
    <property type="entry name" value="FKBP_C"/>
    <property type="match status" value="1"/>
</dbReference>
<dbReference type="EMBL" id="JAJEQE010000004">
    <property type="protein sequence ID" value="MCC2148062.1"/>
    <property type="molecule type" value="Genomic_DNA"/>
</dbReference>
<dbReference type="RefSeq" id="WP_248834677.1">
    <property type="nucleotide sequence ID" value="NZ_JAJEQE010000004.1"/>
</dbReference>